<dbReference type="EMBL" id="CAJMWY010003766">
    <property type="protein sequence ID" value="CAE6506880.1"/>
    <property type="molecule type" value="Genomic_DNA"/>
</dbReference>
<keyword evidence="5" id="KW-0539">Nucleus</keyword>
<evidence type="ECO:0000256" key="3">
    <source>
        <dbReference type="ARBA" id="ARBA00022490"/>
    </source>
</evidence>
<evidence type="ECO:0000256" key="4">
    <source>
        <dbReference type="ARBA" id="ARBA00022737"/>
    </source>
</evidence>
<feature type="compositionally biased region" description="Pro residues" evidence="6">
    <location>
        <begin position="755"/>
        <end position="767"/>
    </location>
</feature>
<evidence type="ECO:0008006" key="9">
    <source>
        <dbReference type="Google" id="ProtNLM"/>
    </source>
</evidence>
<dbReference type="GO" id="GO:0043161">
    <property type="term" value="P:proteasome-mediated ubiquitin-dependent protein catabolic process"/>
    <property type="evidence" value="ECO:0007669"/>
    <property type="project" value="TreeGrafter"/>
</dbReference>
<evidence type="ECO:0000256" key="5">
    <source>
        <dbReference type="ARBA" id="ARBA00023242"/>
    </source>
</evidence>
<comment type="subcellular location">
    <subcellularLocation>
        <location evidence="2">Cytoplasm</location>
    </subcellularLocation>
    <subcellularLocation>
        <location evidence="1">Nucleus</location>
    </subcellularLocation>
</comment>
<keyword evidence="3" id="KW-0963">Cytoplasm</keyword>
<evidence type="ECO:0000256" key="1">
    <source>
        <dbReference type="ARBA" id="ARBA00004123"/>
    </source>
</evidence>
<accession>A0A8H3HGG0</accession>
<feature type="compositionally biased region" description="Low complexity" evidence="6">
    <location>
        <begin position="458"/>
        <end position="473"/>
    </location>
</feature>
<proteinExistence type="predicted"/>
<feature type="region of interest" description="Disordered" evidence="6">
    <location>
        <begin position="262"/>
        <end position="295"/>
    </location>
</feature>
<feature type="compositionally biased region" description="Low complexity" evidence="6">
    <location>
        <begin position="559"/>
        <end position="568"/>
    </location>
</feature>
<dbReference type="GO" id="GO:0034657">
    <property type="term" value="C:GID complex"/>
    <property type="evidence" value="ECO:0007669"/>
    <property type="project" value="TreeGrafter"/>
</dbReference>
<keyword evidence="4" id="KW-0677">Repeat</keyword>
<feature type="compositionally biased region" description="Low complexity" evidence="6">
    <location>
        <begin position="495"/>
        <end position="508"/>
    </location>
</feature>
<evidence type="ECO:0000313" key="8">
    <source>
        <dbReference type="Proteomes" id="UP000663861"/>
    </source>
</evidence>
<sequence length="1110" mass="119204">MVDANATLETLRGIKNTIIGNPTQKKELATDGTLRRVLDWVNASEHTGDPIFEQIRIEAAHIIAAQAYGPPEALVSVLEAQAPQALLTALKDERVQSAPRLALALTRALRAVLSAAAETIGPGRWHFLRDPAHPARMEARLVLEDMFSIEGLDVILPYLRHPEPDVRRNIAILIARGICADAHRTRISDHDGRSAVWALIGMLGGDTRNQSAATYALAEITRDNETMSRILTDRIPLSVLSQIMTGTISGANWERAIATTSPVERGRPSIQIPGSEPSLLSMTRPSRSADNPEQVKDEHTRVLDIICKFLPSRDGDLREAACLCVSTVTRQIRPSNVFRDPIHGMVMWLNLALEEFVPSPDSIYQINVPESLVNPDPKLQWMQKCRWKPNEIAGGEIARRVVGACYILADFINDREDLLTYVYHAGTLQRAVRALLTLPPIPIPPGKPAPALSGRWGPGSSSSPSSGVPAPVATLPPIPIPPGKPAPALSGRWGPGSSSSPSSGVPAPVAQPPPSPTVANRSPSRPRRISNVSRTPGFFVPPNAGPGYIPIPLELMNMPTRGRTGGPSTPVPPPITSPVPPPISPSAVAPVPPSPAGPTSPTQRRLSFAELARRSSESGVQTFTPRAPSRARRTSSSAGIAPVHPVGVGASTGESTTTATSVEPVTSEPSTTNPAPRPEDAMVVDTEPSRTEDVAMTAAQPTPATPADVVMTNSVVSPITAPTPQAPAPTTRRRKKPPPDPALGPYIFSTSTPAPSSPVPSAPPPRAPEASLRASLLVLLAALTMHSEDHRRLLVEAGGLGTVIPARRANGVSSKPGELEGVTGALGAMGSSDPEVRWAGVMLGRSVGRSTGVLRTGLYDSGIGRAVFDMLMKGEPDKRVLVAVLRMCCNLLNQYSPMREMFIRDGGMQKMAELCDAEELTVRHLALWGFKNSLFRATSEDKRQLMGILGWDRLERALDEQPGEALEQALMIVRNISHTESDAEWLTTHIPPTKLINAAERTLGTDDSASVAALFALAHTAYISSVRLLILSRRRVLEYIRTSLGHSEVQVRSAAALCVAHMAACMPRRLREMREVGIDGQLKVLRGRESDEEVRDNVARALAYFEAREG</sequence>
<feature type="compositionally biased region" description="Pro residues" evidence="6">
    <location>
        <begin position="474"/>
        <end position="485"/>
    </location>
</feature>
<name>A0A8H3HGG0_9AGAM</name>
<dbReference type="Proteomes" id="UP000663861">
    <property type="component" value="Unassembled WGS sequence"/>
</dbReference>
<dbReference type="PANTHER" id="PTHR15651">
    <property type="entry name" value="ARMADILLO REPEAT-CONTAINING PROTEIN 8"/>
    <property type="match status" value="1"/>
</dbReference>
<evidence type="ECO:0000256" key="6">
    <source>
        <dbReference type="SAM" id="MobiDB-lite"/>
    </source>
</evidence>
<dbReference type="GO" id="GO:0005634">
    <property type="term" value="C:nucleus"/>
    <property type="evidence" value="ECO:0007669"/>
    <property type="project" value="UniProtKB-SubCell"/>
</dbReference>
<feature type="compositionally biased region" description="Low complexity" evidence="6">
    <location>
        <begin position="624"/>
        <end position="638"/>
    </location>
</feature>
<evidence type="ECO:0000256" key="2">
    <source>
        <dbReference type="ARBA" id="ARBA00004496"/>
    </source>
</evidence>
<gene>
    <name evidence="7" type="ORF">RDB_LOCUS131091</name>
</gene>
<comment type="caution">
    <text evidence="7">The sequence shown here is derived from an EMBL/GenBank/DDBJ whole genome shotgun (WGS) entry which is preliminary data.</text>
</comment>
<dbReference type="PANTHER" id="PTHR15651:SF7">
    <property type="entry name" value="ARMADILLO REPEAT-CONTAINING PROTEIN 8"/>
    <property type="match status" value="1"/>
</dbReference>
<feature type="compositionally biased region" description="Low complexity" evidence="6">
    <location>
        <begin position="695"/>
        <end position="707"/>
    </location>
</feature>
<dbReference type="GO" id="GO:0005737">
    <property type="term" value="C:cytoplasm"/>
    <property type="evidence" value="ECO:0007669"/>
    <property type="project" value="UniProtKB-SubCell"/>
</dbReference>
<reference evidence="7" key="1">
    <citation type="submission" date="2021-01" db="EMBL/GenBank/DDBJ databases">
        <authorList>
            <person name="Kaushik A."/>
        </authorList>
    </citation>
    <scope>NUCLEOTIDE SEQUENCE</scope>
    <source>
        <strain evidence="7">AG4-RS23</strain>
    </source>
</reference>
<dbReference type="SUPFAM" id="SSF48371">
    <property type="entry name" value="ARM repeat"/>
    <property type="match status" value="2"/>
</dbReference>
<evidence type="ECO:0000313" key="7">
    <source>
        <dbReference type="EMBL" id="CAE6506880.1"/>
    </source>
</evidence>
<feature type="compositionally biased region" description="Polar residues" evidence="6">
    <location>
        <begin position="278"/>
        <end position="291"/>
    </location>
</feature>
<feature type="compositionally biased region" description="Pro residues" evidence="6">
    <location>
        <begin position="569"/>
        <end position="598"/>
    </location>
</feature>
<dbReference type="Gene3D" id="1.25.10.10">
    <property type="entry name" value="Leucine-rich Repeat Variant"/>
    <property type="match status" value="3"/>
</dbReference>
<feature type="region of interest" description="Disordered" evidence="6">
    <location>
        <begin position="449"/>
        <end position="540"/>
    </location>
</feature>
<feature type="region of interest" description="Disordered" evidence="6">
    <location>
        <begin position="559"/>
        <end position="768"/>
    </location>
</feature>
<feature type="compositionally biased region" description="Low complexity" evidence="6">
    <location>
        <begin position="646"/>
        <end position="663"/>
    </location>
</feature>
<organism evidence="7 8">
    <name type="scientific">Rhizoctonia solani</name>
    <dbReference type="NCBI Taxonomy" id="456999"/>
    <lineage>
        <taxon>Eukaryota</taxon>
        <taxon>Fungi</taxon>
        <taxon>Dikarya</taxon>
        <taxon>Basidiomycota</taxon>
        <taxon>Agaricomycotina</taxon>
        <taxon>Agaricomycetes</taxon>
        <taxon>Cantharellales</taxon>
        <taxon>Ceratobasidiaceae</taxon>
        <taxon>Rhizoctonia</taxon>
    </lineage>
</organism>
<dbReference type="InterPro" id="IPR016024">
    <property type="entry name" value="ARM-type_fold"/>
</dbReference>
<dbReference type="InterPro" id="IPR011989">
    <property type="entry name" value="ARM-like"/>
</dbReference>
<protein>
    <recommendedName>
        <fullName evidence="9">Armadillo repeat-containing protein 8</fullName>
    </recommendedName>
</protein>
<dbReference type="InterPro" id="IPR038739">
    <property type="entry name" value="ARMC8/Vid28"/>
</dbReference>
<feature type="compositionally biased region" description="Low complexity" evidence="6">
    <location>
        <begin position="517"/>
        <end position="534"/>
    </location>
</feature>
<dbReference type="AlphaFoldDB" id="A0A8H3HGG0"/>